<evidence type="ECO:0000256" key="8">
    <source>
        <dbReference type="SAM" id="Coils"/>
    </source>
</evidence>
<dbReference type="Proteomes" id="UP001305779">
    <property type="component" value="Unassembled WGS sequence"/>
</dbReference>
<evidence type="ECO:0000256" key="7">
    <source>
        <dbReference type="RuleBase" id="RU364145"/>
    </source>
</evidence>
<sequence length="181" mass="19530">MPLSSHPQQPHNVARIAAGLSSTTMALKQPIKTTTNAASQSTSTAAAMHLPPPQTFDILPALYELLARVDKHQNATSLAGEPEGYHVLEGAPGDIGATYSKSEGAQHQQPLNPKDLPTAALEIKGLIRNALREVEKLPDVERGVEEQEEEIAELEERVRRQREMLRGLAGVAKGMEGRFGG</sequence>
<dbReference type="InterPro" id="IPR011425">
    <property type="entry name" value="Med9"/>
</dbReference>
<dbReference type="Pfam" id="PF07544">
    <property type="entry name" value="Med9"/>
    <property type="match status" value="1"/>
</dbReference>
<evidence type="ECO:0000313" key="9">
    <source>
        <dbReference type="EMBL" id="KAK4497289.1"/>
    </source>
</evidence>
<name>A0ABR0E799_ZASCE</name>
<evidence type="ECO:0000256" key="3">
    <source>
        <dbReference type="ARBA" id="ARBA00023015"/>
    </source>
</evidence>
<keyword evidence="10" id="KW-1185">Reference proteome</keyword>
<evidence type="ECO:0000313" key="10">
    <source>
        <dbReference type="Proteomes" id="UP001305779"/>
    </source>
</evidence>
<organism evidence="9 10">
    <name type="scientific">Zasmidium cellare</name>
    <name type="common">Wine cellar mold</name>
    <name type="synonym">Racodium cellare</name>
    <dbReference type="NCBI Taxonomy" id="395010"/>
    <lineage>
        <taxon>Eukaryota</taxon>
        <taxon>Fungi</taxon>
        <taxon>Dikarya</taxon>
        <taxon>Ascomycota</taxon>
        <taxon>Pezizomycotina</taxon>
        <taxon>Dothideomycetes</taxon>
        <taxon>Dothideomycetidae</taxon>
        <taxon>Mycosphaerellales</taxon>
        <taxon>Mycosphaerellaceae</taxon>
        <taxon>Zasmidium</taxon>
    </lineage>
</organism>
<evidence type="ECO:0000256" key="1">
    <source>
        <dbReference type="ARBA" id="ARBA00004123"/>
    </source>
</evidence>
<keyword evidence="6 7" id="KW-0539">Nucleus</keyword>
<keyword evidence="5 7" id="KW-0804">Transcription</keyword>
<gene>
    <name evidence="7" type="primary">MED9</name>
    <name evidence="9" type="ORF">PRZ48_011739</name>
</gene>
<evidence type="ECO:0000256" key="5">
    <source>
        <dbReference type="ARBA" id="ARBA00023163"/>
    </source>
</evidence>
<keyword evidence="4 7" id="KW-0010">Activator</keyword>
<comment type="function">
    <text evidence="7">Component of the Mediator complex, a coactivator involved in the regulated transcription of nearly all RNA polymerase II-dependent genes. Mediator functions as a bridge to convey information from gene-specific regulatory proteins to the basal RNA polymerase II transcription machinery. Mediator is recruited to promoters by direct interactions with regulatory proteins and serves as a scaffold for the assembly of a functional preinitiation complex with RNA polymerase II and the general transcription factors.</text>
</comment>
<evidence type="ECO:0000256" key="2">
    <source>
        <dbReference type="ARBA" id="ARBA00008089"/>
    </source>
</evidence>
<keyword evidence="8" id="KW-0175">Coiled coil</keyword>
<keyword evidence="3 7" id="KW-0805">Transcription regulation</keyword>
<evidence type="ECO:0000256" key="6">
    <source>
        <dbReference type="ARBA" id="ARBA00023242"/>
    </source>
</evidence>
<protein>
    <recommendedName>
        <fullName evidence="7">Mediator of RNA polymerase II transcription subunit 9</fullName>
    </recommendedName>
    <alternativeName>
        <fullName evidence="7">Mediator complex subunit 9</fullName>
    </alternativeName>
</protein>
<feature type="coiled-coil region" evidence="8">
    <location>
        <begin position="137"/>
        <end position="171"/>
    </location>
</feature>
<comment type="subcellular location">
    <subcellularLocation>
        <location evidence="1 7">Nucleus</location>
    </subcellularLocation>
</comment>
<evidence type="ECO:0000256" key="4">
    <source>
        <dbReference type="ARBA" id="ARBA00023159"/>
    </source>
</evidence>
<comment type="caution">
    <text evidence="9">The sequence shown here is derived from an EMBL/GenBank/DDBJ whole genome shotgun (WGS) entry which is preliminary data.</text>
</comment>
<accession>A0ABR0E799</accession>
<dbReference type="EMBL" id="JAXOVC010000009">
    <property type="protein sequence ID" value="KAK4497289.1"/>
    <property type="molecule type" value="Genomic_DNA"/>
</dbReference>
<reference evidence="9 10" key="1">
    <citation type="journal article" date="2023" name="G3 (Bethesda)">
        <title>A chromosome-level genome assembly of Zasmidium syzygii isolated from banana leaves.</title>
        <authorList>
            <person name="van Westerhoven A.C."/>
            <person name="Mehrabi R."/>
            <person name="Talebi R."/>
            <person name="Steentjes M.B.F."/>
            <person name="Corcolon B."/>
            <person name="Chong P.A."/>
            <person name="Kema G.H.J."/>
            <person name="Seidl M.F."/>
        </authorList>
    </citation>
    <scope>NUCLEOTIDE SEQUENCE [LARGE SCALE GENOMIC DNA]</scope>
    <source>
        <strain evidence="9 10">P124</strain>
    </source>
</reference>
<comment type="subunit">
    <text evidence="7">Component of the Mediator complex.</text>
</comment>
<proteinExistence type="inferred from homology"/>
<comment type="similarity">
    <text evidence="2 7">Belongs to the Mediator complex subunit 9 family.</text>
</comment>